<proteinExistence type="predicted"/>
<dbReference type="InterPro" id="IPR004173">
    <property type="entry name" value="3H_domain"/>
</dbReference>
<dbReference type="InterPro" id="IPR035922">
    <property type="entry name" value="3H_dom_sf"/>
</dbReference>
<dbReference type="Pfam" id="PF08279">
    <property type="entry name" value="HTH_11"/>
    <property type="match status" value="1"/>
</dbReference>
<comment type="caution">
    <text evidence="4">The sequence shown here is derived from an EMBL/GenBank/DDBJ whole genome shotgun (WGS) entry which is preliminary data.</text>
</comment>
<dbReference type="AlphaFoldDB" id="A0A0V8JN98"/>
<evidence type="ECO:0000259" key="2">
    <source>
        <dbReference type="Pfam" id="PF02829"/>
    </source>
</evidence>
<name>A0A0V8JN98_9BACI</name>
<evidence type="ECO:0000259" key="3">
    <source>
        <dbReference type="Pfam" id="PF08279"/>
    </source>
</evidence>
<dbReference type="Proteomes" id="UP000053681">
    <property type="component" value="Unassembled WGS sequence"/>
</dbReference>
<evidence type="ECO:0000313" key="4">
    <source>
        <dbReference type="EMBL" id="KSU88521.1"/>
    </source>
</evidence>
<dbReference type="InterPro" id="IPR036388">
    <property type="entry name" value="WH-like_DNA-bd_sf"/>
</dbReference>
<protein>
    <submittedName>
        <fullName evidence="4">Transcriptional regulator</fullName>
    </submittedName>
</protein>
<feature type="domain" description="3H" evidence="2">
    <location>
        <begin position="81"/>
        <end position="177"/>
    </location>
</feature>
<dbReference type="InterPro" id="IPR036390">
    <property type="entry name" value="WH_DNA-bd_sf"/>
</dbReference>
<feature type="binding site" evidence="1">
    <location>
        <position position="154"/>
    </location>
    <ligand>
        <name>Ni(2+)</name>
        <dbReference type="ChEBI" id="CHEBI:49786"/>
    </ligand>
</feature>
<dbReference type="RefSeq" id="WP_061785225.1">
    <property type="nucleotide sequence ID" value="NZ_KQ758638.1"/>
</dbReference>
<dbReference type="InterPro" id="IPR013196">
    <property type="entry name" value="HTH_11"/>
</dbReference>
<accession>A0A0V8JN98</accession>
<evidence type="ECO:0000256" key="1">
    <source>
        <dbReference type="PIRSR" id="PIRSR037847-1"/>
    </source>
</evidence>
<feature type="domain" description="Helix-turn-helix type 11" evidence="3">
    <location>
        <begin position="13"/>
        <end position="66"/>
    </location>
</feature>
<dbReference type="Pfam" id="PF02829">
    <property type="entry name" value="3H"/>
    <property type="match status" value="1"/>
</dbReference>
<dbReference type="PANTHER" id="PTHR40068:SF1">
    <property type="entry name" value="TRANSCRIPTION REPRESSOR NIAR-RELATED"/>
    <property type="match status" value="1"/>
</dbReference>
<dbReference type="PIRSF" id="PIRSF037847">
    <property type="entry name" value="NiaR"/>
    <property type="match status" value="1"/>
</dbReference>
<keyword evidence="5" id="KW-1185">Reference proteome</keyword>
<feature type="binding site" evidence="1">
    <location>
        <position position="85"/>
    </location>
    <ligand>
        <name>Ni(2+)</name>
        <dbReference type="ChEBI" id="CHEBI:49786"/>
    </ligand>
</feature>
<dbReference type="GeneID" id="93683861"/>
<keyword evidence="1" id="KW-0533">Nickel</keyword>
<dbReference type="PANTHER" id="PTHR40068">
    <property type="entry name" value="TRANSCRIPTION REPRESSOR NIAR-RELATED"/>
    <property type="match status" value="1"/>
</dbReference>
<organism evidence="4 5">
    <name type="scientific">Priestia veravalensis</name>
    <dbReference type="NCBI Taxonomy" id="1414648"/>
    <lineage>
        <taxon>Bacteria</taxon>
        <taxon>Bacillati</taxon>
        <taxon>Bacillota</taxon>
        <taxon>Bacilli</taxon>
        <taxon>Bacillales</taxon>
        <taxon>Bacillaceae</taxon>
        <taxon>Priestia</taxon>
    </lineage>
</organism>
<sequence>MSENQRKVLGEERRELILQWLKDEQKPMTGSELSKRTKVSRQVIVQDISLLKARNEPILATSQGYIYMQSPGQASSQQRIIACHHAPEDTEKELFLIVDHGVCVKDVIIEHPVYGELTASMMVQTRKDVEAFLHKINQTNATYLSQLTEGTHLHTLEADSVQKLDAACHALEQAGYLLKSE</sequence>
<dbReference type="SUPFAM" id="SSF75500">
    <property type="entry name" value="Putative transcriptional regulator TM1602, C-terminal domain"/>
    <property type="match status" value="1"/>
</dbReference>
<dbReference type="Gene3D" id="3.30.1340.20">
    <property type="entry name" value="3H domain"/>
    <property type="match status" value="1"/>
</dbReference>
<gene>
    <name evidence="4" type="ORF">AS180_07470</name>
</gene>
<dbReference type="GO" id="GO:0046872">
    <property type="term" value="F:metal ion binding"/>
    <property type="evidence" value="ECO:0007669"/>
    <property type="project" value="UniProtKB-KW"/>
</dbReference>
<dbReference type="Gene3D" id="1.10.10.10">
    <property type="entry name" value="Winged helix-like DNA-binding domain superfamily/Winged helix DNA-binding domain"/>
    <property type="match status" value="1"/>
</dbReference>
<feature type="binding site" evidence="1">
    <location>
        <position position="152"/>
    </location>
    <ligand>
        <name>Ni(2+)</name>
        <dbReference type="ChEBI" id="CHEBI:49786"/>
    </ligand>
</feature>
<dbReference type="InterPro" id="IPR026043">
    <property type="entry name" value="NadR"/>
</dbReference>
<reference evidence="4 5" key="1">
    <citation type="submission" date="2015-11" db="EMBL/GenBank/DDBJ databases">
        <title>Bacillus caseinolyticus sp nov.</title>
        <authorList>
            <person name="Dastager S.G."/>
            <person name="Mawlankar R."/>
        </authorList>
    </citation>
    <scope>NUCLEOTIDE SEQUENCE [LARGE SCALE GENOMIC DNA]</scope>
    <source>
        <strain evidence="4 5">SGD-V-76</strain>
    </source>
</reference>
<feature type="binding site" evidence="1">
    <location>
        <position position="93"/>
    </location>
    <ligand>
        <name>Ni(2+)</name>
        <dbReference type="ChEBI" id="CHEBI:49786"/>
    </ligand>
</feature>
<keyword evidence="1" id="KW-0479">Metal-binding</keyword>
<dbReference type="EMBL" id="LNQP01000022">
    <property type="protein sequence ID" value="KSU88521.1"/>
    <property type="molecule type" value="Genomic_DNA"/>
</dbReference>
<dbReference type="SUPFAM" id="SSF46785">
    <property type="entry name" value="Winged helix' DNA-binding domain"/>
    <property type="match status" value="1"/>
</dbReference>
<evidence type="ECO:0000313" key="5">
    <source>
        <dbReference type="Proteomes" id="UP000053681"/>
    </source>
</evidence>